<keyword evidence="10" id="KW-1185">Reference proteome</keyword>
<dbReference type="SMART" id="SM01190">
    <property type="entry name" value="EMP24_GP25L"/>
    <property type="match status" value="1"/>
</dbReference>
<sequence length="219" mass="24842">MTTFASFSSSRLVSVLLGLVLLAVQIQATALTSLLAANERSCYYADVDGVGEKVGFYFAVQSGGNFEIDYVVMDPDDRVLLEGVAEKQGDYIFTANKIGEYSFCFENEAYNSDKLLDFDIMVESEPRRILSAQQQPLKEHTSALEESTYKISGLLSSVTRTQKYFHTRHHRNFSTVLSTQSRIFWFTILECVIIIAMSLLQVWILKTFFSRSGSRRYKV</sequence>
<evidence type="ECO:0000256" key="7">
    <source>
        <dbReference type="ARBA" id="ARBA00037847"/>
    </source>
</evidence>
<evidence type="ECO:0000256" key="8">
    <source>
        <dbReference type="RuleBase" id="RU003827"/>
    </source>
</evidence>
<reference evidence="9" key="1">
    <citation type="submission" date="2017-08" db="EMBL/GenBank/DDBJ databases">
        <authorList>
            <person name="Cuomo C."/>
            <person name="Billmyre B."/>
            <person name="Heitman J."/>
        </authorList>
    </citation>
    <scope>NUCLEOTIDE SEQUENCE</scope>
    <source>
        <strain evidence="9">CBS 12478</strain>
    </source>
</reference>
<proteinExistence type="inferred from homology"/>
<dbReference type="GO" id="GO:0016020">
    <property type="term" value="C:membrane"/>
    <property type="evidence" value="ECO:0007669"/>
    <property type="project" value="UniProtKB-SubCell"/>
</dbReference>
<dbReference type="KEGG" id="ksn:43592280"/>
<protein>
    <submittedName>
        <fullName evidence="9">Uncharacterized protein</fullName>
    </submittedName>
</protein>
<dbReference type="PROSITE" id="PS50866">
    <property type="entry name" value="GOLD"/>
    <property type="match status" value="1"/>
</dbReference>
<dbReference type="AlphaFoldDB" id="A0A5M6BP48"/>
<evidence type="ECO:0000256" key="3">
    <source>
        <dbReference type="ARBA" id="ARBA00022692"/>
    </source>
</evidence>
<dbReference type="SUPFAM" id="SSF101576">
    <property type="entry name" value="Supernatant protein factor (SPF), C-terminal domain"/>
    <property type="match status" value="1"/>
</dbReference>
<dbReference type="Proteomes" id="UP000322225">
    <property type="component" value="Chromosome 8"/>
</dbReference>
<dbReference type="Pfam" id="PF01105">
    <property type="entry name" value="EMP24_GP25L"/>
    <property type="match status" value="1"/>
</dbReference>
<dbReference type="OrthoDB" id="1929172at2759"/>
<accession>A0A5M6BP48</accession>
<dbReference type="GO" id="GO:0012505">
    <property type="term" value="C:endomembrane system"/>
    <property type="evidence" value="ECO:0007669"/>
    <property type="project" value="UniProtKB-SubCell"/>
</dbReference>
<evidence type="ECO:0000256" key="6">
    <source>
        <dbReference type="ARBA" id="ARBA00023136"/>
    </source>
</evidence>
<keyword evidence="6" id="KW-0472">Membrane</keyword>
<keyword evidence="4" id="KW-0732">Signal</keyword>
<dbReference type="InterPro" id="IPR036598">
    <property type="entry name" value="GOLD_dom_sf"/>
</dbReference>
<comment type="subcellular location">
    <subcellularLocation>
        <location evidence="7">Endomembrane system</location>
        <topology evidence="7">Single-pass membrane protein</topology>
    </subcellularLocation>
    <subcellularLocation>
        <location evidence="1 8">Membrane</location>
        <topology evidence="1 8">Single-pass type I membrane protein</topology>
    </subcellularLocation>
</comment>
<gene>
    <name evidence="9" type="ORF">CI109_104750</name>
</gene>
<evidence type="ECO:0000256" key="1">
    <source>
        <dbReference type="ARBA" id="ARBA00004479"/>
    </source>
</evidence>
<organism evidence="9 10">
    <name type="scientific">Kwoniella shandongensis</name>
    <dbReference type="NCBI Taxonomy" id="1734106"/>
    <lineage>
        <taxon>Eukaryota</taxon>
        <taxon>Fungi</taxon>
        <taxon>Dikarya</taxon>
        <taxon>Basidiomycota</taxon>
        <taxon>Agaricomycotina</taxon>
        <taxon>Tremellomycetes</taxon>
        <taxon>Tremellales</taxon>
        <taxon>Cryptococcaceae</taxon>
        <taxon>Kwoniella</taxon>
    </lineage>
</organism>
<evidence type="ECO:0000313" key="9">
    <source>
        <dbReference type="EMBL" id="WWD20274.1"/>
    </source>
</evidence>
<reference evidence="9" key="2">
    <citation type="submission" date="2024-01" db="EMBL/GenBank/DDBJ databases">
        <title>Comparative genomics of Cryptococcus and Kwoniella reveals pathogenesis evolution and contrasting modes of karyotype evolution via chromosome fusion or intercentromeric recombination.</title>
        <authorList>
            <person name="Coelho M.A."/>
            <person name="David-Palma M."/>
            <person name="Shea T."/>
            <person name="Bowers K."/>
            <person name="McGinley-Smith S."/>
            <person name="Mohammad A.W."/>
            <person name="Gnirke A."/>
            <person name="Yurkov A.M."/>
            <person name="Nowrousian M."/>
            <person name="Sun S."/>
            <person name="Cuomo C.A."/>
            <person name="Heitman J."/>
        </authorList>
    </citation>
    <scope>NUCLEOTIDE SEQUENCE</scope>
    <source>
        <strain evidence="9">CBS 12478</strain>
    </source>
</reference>
<dbReference type="PANTHER" id="PTHR22811">
    <property type="entry name" value="TRANSMEMBRANE EMP24 DOMAIN-CONTAINING PROTEIN"/>
    <property type="match status" value="1"/>
</dbReference>
<evidence type="ECO:0000256" key="2">
    <source>
        <dbReference type="ARBA" id="ARBA00007104"/>
    </source>
</evidence>
<dbReference type="InterPro" id="IPR009038">
    <property type="entry name" value="GOLD_dom"/>
</dbReference>
<evidence type="ECO:0000256" key="5">
    <source>
        <dbReference type="ARBA" id="ARBA00022989"/>
    </source>
</evidence>
<evidence type="ECO:0000313" key="10">
    <source>
        <dbReference type="Proteomes" id="UP000322225"/>
    </source>
</evidence>
<dbReference type="GeneID" id="43592280"/>
<dbReference type="EMBL" id="CP144058">
    <property type="protein sequence ID" value="WWD20274.1"/>
    <property type="molecule type" value="Genomic_DNA"/>
</dbReference>
<name>A0A5M6BP48_9TREE</name>
<comment type="similarity">
    <text evidence="2 8">Belongs to the EMP24/GP25L family.</text>
</comment>
<dbReference type="RefSeq" id="XP_031857594.1">
    <property type="nucleotide sequence ID" value="XM_032008108.1"/>
</dbReference>
<keyword evidence="3 8" id="KW-0812">Transmembrane</keyword>
<dbReference type="InterPro" id="IPR015720">
    <property type="entry name" value="Emp24-like"/>
</dbReference>
<keyword evidence="5" id="KW-1133">Transmembrane helix</keyword>
<evidence type="ECO:0000256" key="4">
    <source>
        <dbReference type="ARBA" id="ARBA00022729"/>
    </source>
</evidence>